<sequence>MPHVSSSGGGGDDLGSEDEVKVFKDEGEDEKRSSENLTEEKSSLIDLTESEVLNLHSRSQCCLLYYARTGHRPVASRHLPPTKEKLIQRHTRHPSTWAILSRRIHTPTERVDQFQDCSDCLEASINWIPLAASERDREEEGGVVYIDPAHVRGSSHIHTHTHTHTHKAASSSNNNNNCGTLATFGAAAALRVYEYTVFYAQTLRLFLLSDTHYMASCPPIRMHCGSQSAAAAVAAKATWRKNSCPAKRGCTYACQSKIYTGPASTSYAQLRRLYVICCLLSCLCLSLLTRVGQYQTHKRHYFQFQRSESLVLHVRTLYDSYWYTFVTAVQCPRVIEIYIHRHTARAKADELSAKVCIVLIYAHGRARARSSQQQPQSTR</sequence>
<proteinExistence type="predicted"/>
<dbReference type="GO" id="GO:0000981">
    <property type="term" value="F:DNA-binding transcription factor activity, RNA polymerase II-specific"/>
    <property type="evidence" value="ECO:0007669"/>
    <property type="project" value="TreeGrafter"/>
</dbReference>
<dbReference type="Pfam" id="PF08347">
    <property type="entry name" value="CTNNB1_binding"/>
    <property type="match status" value="1"/>
</dbReference>
<keyword evidence="3" id="KW-0238">DNA-binding</keyword>
<feature type="compositionally biased region" description="Basic and acidic residues" evidence="7">
    <location>
        <begin position="18"/>
        <end position="42"/>
    </location>
</feature>
<keyword evidence="4" id="KW-0010">Activator</keyword>
<dbReference type="GO" id="GO:0060070">
    <property type="term" value="P:canonical Wnt signaling pathway"/>
    <property type="evidence" value="ECO:0007669"/>
    <property type="project" value="TreeGrafter"/>
</dbReference>
<gene>
    <name evidence="9" type="ORF">TBRA_LOCUS3807</name>
</gene>
<comment type="subcellular location">
    <subcellularLocation>
        <location evidence="1">Nucleus</location>
    </subcellularLocation>
</comment>
<keyword evidence="10" id="KW-1185">Reference proteome</keyword>
<protein>
    <recommendedName>
        <fullName evidence="8">CTNNB1 binding N-teminal domain-containing protein</fullName>
    </recommendedName>
</protein>
<organism evidence="9 10">
    <name type="scientific">Trichogramma brassicae</name>
    <dbReference type="NCBI Taxonomy" id="86971"/>
    <lineage>
        <taxon>Eukaryota</taxon>
        <taxon>Metazoa</taxon>
        <taxon>Ecdysozoa</taxon>
        <taxon>Arthropoda</taxon>
        <taxon>Hexapoda</taxon>
        <taxon>Insecta</taxon>
        <taxon>Pterygota</taxon>
        <taxon>Neoptera</taxon>
        <taxon>Endopterygota</taxon>
        <taxon>Hymenoptera</taxon>
        <taxon>Apocrita</taxon>
        <taxon>Proctotrupomorpha</taxon>
        <taxon>Chalcidoidea</taxon>
        <taxon>Trichogrammatidae</taxon>
        <taxon>Trichogramma</taxon>
    </lineage>
</organism>
<dbReference type="GO" id="GO:0009887">
    <property type="term" value="P:animal organ morphogenesis"/>
    <property type="evidence" value="ECO:0007669"/>
    <property type="project" value="UniProtKB-ARBA"/>
</dbReference>
<dbReference type="OrthoDB" id="2307332at2759"/>
<dbReference type="GO" id="GO:0000785">
    <property type="term" value="C:chromatin"/>
    <property type="evidence" value="ECO:0007669"/>
    <property type="project" value="TreeGrafter"/>
</dbReference>
<dbReference type="AlphaFoldDB" id="A0A6H5I843"/>
<dbReference type="PANTHER" id="PTHR10373:SF38">
    <property type="entry name" value="PROTEIN PANGOLIN, ISOFORM J"/>
    <property type="match status" value="1"/>
</dbReference>
<keyword evidence="6" id="KW-0539">Nucleus</keyword>
<dbReference type="InterPro" id="IPR024940">
    <property type="entry name" value="TCF/LEF"/>
</dbReference>
<evidence type="ECO:0000256" key="7">
    <source>
        <dbReference type="SAM" id="MobiDB-lite"/>
    </source>
</evidence>
<evidence type="ECO:0000256" key="5">
    <source>
        <dbReference type="ARBA" id="ARBA00023163"/>
    </source>
</evidence>
<accession>A0A6H5I843</accession>
<evidence type="ECO:0000256" key="2">
    <source>
        <dbReference type="ARBA" id="ARBA00023015"/>
    </source>
</evidence>
<feature type="region of interest" description="Disordered" evidence="7">
    <location>
        <begin position="1"/>
        <end position="42"/>
    </location>
</feature>
<evidence type="ECO:0000256" key="4">
    <source>
        <dbReference type="ARBA" id="ARBA00023159"/>
    </source>
</evidence>
<evidence type="ECO:0000256" key="3">
    <source>
        <dbReference type="ARBA" id="ARBA00023125"/>
    </source>
</evidence>
<evidence type="ECO:0000259" key="8">
    <source>
        <dbReference type="Pfam" id="PF08347"/>
    </source>
</evidence>
<feature type="domain" description="CTNNB1 binding N-teminal" evidence="8">
    <location>
        <begin position="7"/>
        <end position="51"/>
    </location>
</feature>
<dbReference type="GO" id="GO:0000978">
    <property type="term" value="F:RNA polymerase II cis-regulatory region sequence-specific DNA binding"/>
    <property type="evidence" value="ECO:0007669"/>
    <property type="project" value="TreeGrafter"/>
</dbReference>
<keyword evidence="5" id="KW-0804">Transcription</keyword>
<dbReference type="PANTHER" id="PTHR10373">
    <property type="entry name" value="TRANSCRIPTION FACTOR 7 FAMILY MEMBER"/>
    <property type="match status" value="1"/>
</dbReference>
<dbReference type="Proteomes" id="UP000479190">
    <property type="component" value="Unassembled WGS sequence"/>
</dbReference>
<dbReference type="EMBL" id="CADCXV010000657">
    <property type="protein sequence ID" value="CAB0031849.1"/>
    <property type="molecule type" value="Genomic_DNA"/>
</dbReference>
<dbReference type="InterPro" id="IPR013558">
    <property type="entry name" value="CTNNB1-bd_N"/>
</dbReference>
<dbReference type="InterPro" id="IPR027397">
    <property type="entry name" value="Catenin-bd_sf"/>
</dbReference>
<feature type="non-terminal residue" evidence="9">
    <location>
        <position position="379"/>
    </location>
</feature>
<evidence type="ECO:0000313" key="10">
    <source>
        <dbReference type="Proteomes" id="UP000479190"/>
    </source>
</evidence>
<keyword evidence="2" id="KW-0805">Transcription regulation</keyword>
<dbReference type="Gene3D" id="4.10.900.10">
    <property type="entry name" value="TCF3-CBD (Catenin binding domain)"/>
    <property type="match status" value="1"/>
</dbReference>
<evidence type="ECO:0000256" key="1">
    <source>
        <dbReference type="ARBA" id="ARBA00004123"/>
    </source>
</evidence>
<dbReference type="GO" id="GO:1990907">
    <property type="term" value="C:beta-catenin-TCF complex"/>
    <property type="evidence" value="ECO:0007669"/>
    <property type="project" value="TreeGrafter"/>
</dbReference>
<reference evidence="9 10" key="1">
    <citation type="submission" date="2020-02" db="EMBL/GenBank/DDBJ databases">
        <authorList>
            <person name="Ferguson B K."/>
        </authorList>
    </citation>
    <scope>NUCLEOTIDE SEQUENCE [LARGE SCALE GENOMIC DNA]</scope>
</reference>
<evidence type="ECO:0000256" key="6">
    <source>
        <dbReference type="ARBA" id="ARBA00023242"/>
    </source>
</evidence>
<evidence type="ECO:0000313" key="9">
    <source>
        <dbReference type="EMBL" id="CAB0031849.1"/>
    </source>
</evidence>
<name>A0A6H5I843_9HYME</name>